<keyword evidence="2" id="KW-1185">Reference proteome</keyword>
<dbReference type="InterPro" id="IPR002514">
    <property type="entry name" value="Transposase_8"/>
</dbReference>
<accession>A0ABW5RZW6</accession>
<dbReference type="Gene3D" id="1.10.10.10">
    <property type="entry name" value="Winged helix-like DNA-binding domain superfamily/Winged helix DNA-binding domain"/>
    <property type="match status" value="1"/>
</dbReference>
<proteinExistence type="predicted"/>
<protein>
    <submittedName>
        <fullName evidence="1">Transposase</fullName>
    </submittedName>
</protein>
<dbReference type="InterPro" id="IPR036388">
    <property type="entry name" value="WH-like_DNA-bd_sf"/>
</dbReference>
<sequence length="80" mass="9693">MGRKGIRYSVEQKLFFINLVLKNDLKIKRVACRYHLDHHNLKRWINLYQRLGPDGLENSHTQQVVSWDTKTKIIRRYLND</sequence>
<dbReference type="SUPFAM" id="SSF48295">
    <property type="entry name" value="TrpR-like"/>
    <property type="match status" value="1"/>
</dbReference>
<reference evidence="2" key="1">
    <citation type="journal article" date="2019" name="Int. J. Syst. Evol. Microbiol.">
        <title>The Global Catalogue of Microorganisms (GCM) 10K type strain sequencing project: providing services to taxonomists for standard genome sequencing and annotation.</title>
        <authorList>
            <consortium name="The Broad Institute Genomics Platform"/>
            <consortium name="The Broad Institute Genome Sequencing Center for Infectious Disease"/>
            <person name="Wu L."/>
            <person name="Ma J."/>
        </authorList>
    </citation>
    <scope>NUCLEOTIDE SEQUENCE [LARGE SCALE GENOMIC DNA]</scope>
    <source>
        <strain evidence="2">TISTR 2466</strain>
    </source>
</reference>
<dbReference type="InterPro" id="IPR010921">
    <property type="entry name" value="Trp_repressor/repl_initiator"/>
</dbReference>
<evidence type="ECO:0000313" key="1">
    <source>
        <dbReference type="EMBL" id="MFD2692698.1"/>
    </source>
</evidence>
<dbReference type="Proteomes" id="UP001597399">
    <property type="component" value="Unassembled WGS sequence"/>
</dbReference>
<organism evidence="1 2">
    <name type="scientific">Sporolactobacillus shoreicorticis</name>
    <dbReference type="NCBI Taxonomy" id="1923877"/>
    <lineage>
        <taxon>Bacteria</taxon>
        <taxon>Bacillati</taxon>
        <taxon>Bacillota</taxon>
        <taxon>Bacilli</taxon>
        <taxon>Bacillales</taxon>
        <taxon>Sporolactobacillaceae</taxon>
        <taxon>Sporolactobacillus</taxon>
    </lineage>
</organism>
<dbReference type="EMBL" id="JBHUMQ010000006">
    <property type="protein sequence ID" value="MFD2692698.1"/>
    <property type="molecule type" value="Genomic_DNA"/>
</dbReference>
<dbReference type="Pfam" id="PF01527">
    <property type="entry name" value="HTH_Tnp_1"/>
    <property type="match status" value="1"/>
</dbReference>
<comment type="caution">
    <text evidence="1">The sequence shown here is derived from an EMBL/GenBank/DDBJ whole genome shotgun (WGS) entry which is preliminary data.</text>
</comment>
<name>A0ABW5RZW6_9BACL</name>
<dbReference type="RefSeq" id="WP_373689472.1">
    <property type="nucleotide sequence ID" value="NZ_JAMXWM010000048.1"/>
</dbReference>
<evidence type="ECO:0000313" key="2">
    <source>
        <dbReference type="Proteomes" id="UP001597399"/>
    </source>
</evidence>
<gene>
    <name evidence="1" type="ORF">ACFSUE_03500</name>
</gene>